<keyword evidence="1" id="KW-0732">Signal</keyword>
<dbReference type="EMBL" id="CP072133">
    <property type="protein sequence ID" value="QTH72150.1"/>
    <property type="molecule type" value="Genomic_DNA"/>
</dbReference>
<evidence type="ECO:0000256" key="1">
    <source>
        <dbReference type="SAM" id="SignalP"/>
    </source>
</evidence>
<evidence type="ECO:0000313" key="2">
    <source>
        <dbReference type="EMBL" id="QTH72150.1"/>
    </source>
</evidence>
<gene>
    <name evidence="2" type="ORF">J5O05_04485</name>
</gene>
<name>A0A975DI69_9GAMM</name>
<feature type="chain" id="PRO_5037386360" description="Lipoprotein" evidence="1">
    <location>
        <begin position="25"/>
        <end position="128"/>
    </location>
</feature>
<dbReference type="Proteomes" id="UP000664904">
    <property type="component" value="Chromosome"/>
</dbReference>
<protein>
    <recommendedName>
        <fullName evidence="4">Lipoprotein</fullName>
    </recommendedName>
</protein>
<organism evidence="2 3">
    <name type="scientific">Pseudoalteromonas xiamenensis</name>
    <dbReference type="NCBI Taxonomy" id="882626"/>
    <lineage>
        <taxon>Bacteria</taxon>
        <taxon>Pseudomonadati</taxon>
        <taxon>Pseudomonadota</taxon>
        <taxon>Gammaproteobacteria</taxon>
        <taxon>Alteromonadales</taxon>
        <taxon>Pseudoalteromonadaceae</taxon>
        <taxon>Pseudoalteromonas</taxon>
    </lineage>
</organism>
<evidence type="ECO:0000313" key="3">
    <source>
        <dbReference type="Proteomes" id="UP000664904"/>
    </source>
</evidence>
<dbReference type="AlphaFoldDB" id="A0A975DI69"/>
<keyword evidence="3" id="KW-1185">Reference proteome</keyword>
<reference evidence="2" key="1">
    <citation type="submission" date="2021-03" db="EMBL/GenBank/DDBJ databases">
        <title>Complete Genome of Pseudoalteromonas xiamenensis STKMTI.2, a new potential marine bacterium producing anti-Vibrio compounds.</title>
        <authorList>
            <person name="Handayani D.P."/>
            <person name="Isnansetyo A."/>
            <person name="Istiqomah I."/>
            <person name="Jumina J."/>
        </authorList>
    </citation>
    <scope>NUCLEOTIDE SEQUENCE</scope>
    <source>
        <strain evidence="2">STKMTI.2</strain>
    </source>
</reference>
<accession>A0A975DI69</accession>
<dbReference type="RefSeq" id="WP_208843772.1">
    <property type="nucleotide sequence ID" value="NZ_CP072133.1"/>
</dbReference>
<feature type="signal peptide" evidence="1">
    <location>
        <begin position="1"/>
        <end position="24"/>
    </location>
</feature>
<dbReference type="KEGG" id="pxi:J5O05_04485"/>
<proteinExistence type="predicted"/>
<dbReference type="PROSITE" id="PS51257">
    <property type="entry name" value="PROKAR_LIPOPROTEIN"/>
    <property type="match status" value="1"/>
</dbReference>
<sequence>MKRICLMMVGLAFILSGCNKSEQAAETPMKESIPAPFTWLMNADALADVNARSEQQDYRLIALANRGTTVIGVDDPAQQQRLKTACGIRHVEGLGDTLDKRLDPKWRKQALDYAKAFNQAMIAKCESK</sequence>
<evidence type="ECO:0008006" key="4">
    <source>
        <dbReference type="Google" id="ProtNLM"/>
    </source>
</evidence>